<dbReference type="Gene3D" id="3.80.10.10">
    <property type="entry name" value="Ribonuclease Inhibitor"/>
    <property type="match status" value="1"/>
</dbReference>
<dbReference type="InterPro" id="IPR032675">
    <property type="entry name" value="LRR_dom_sf"/>
</dbReference>
<dbReference type="CDD" id="cd14279">
    <property type="entry name" value="CUE"/>
    <property type="match status" value="1"/>
</dbReference>
<dbReference type="EMBL" id="ASPP01036923">
    <property type="protein sequence ID" value="ETO02002.1"/>
    <property type="molecule type" value="Genomic_DNA"/>
</dbReference>
<feature type="region of interest" description="Disordered" evidence="1">
    <location>
        <begin position="149"/>
        <end position="170"/>
    </location>
</feature>
<feature type="transmembrane region" description="Helical" evidence="2">
    <location>
        <begin position="480"/>
        <end position="498"/>
    </location>
</feature>
<reference evidence="3 4" key="1">
    <citation type="journal article" date="2013" name="Curr. Biol.">
        <title>The Genome of the Foraminiferan Reticulomyxa filosa.</title>
        <authorList>
            <person name="Glockner G."/>
            <person name="Hulsmann N."/>
            <person name="Schleicher M."/>
            <person name="Noegel A.A."/>
            <person name="Eichinger L."/>
            <person name="Gallinger C."/>
            <person name="Pawlowski J."/>
            <person name="Sierra R."/>
            <person name="Euteneuer U."/>
            <person name="Pillet L."/>
            <person name="Moustafa A."/>
            <person name="Platzer M."/>
            <person name="Groth M."/>
            <person name="Szafranski K."/>
            <person name="Schliwa M."/>
        </authorList>
    </citation>
    <scope>NUCLEOTIDE SEQUENCE [LARGE SCALE GENOMIC DNA]</scope>
</reference>
<protein>
    <recommendedName>
        <fullName evidence="5">F-box domain-containing protein</fullName>
    </recommendedName>
</protein>
<keyword evidence="2" id="KW-0812">Transmembrane</keyword>
<dbReference type="OrthoDB" id="61560at2759"/>
<feature type="transmembrane region" description="Helical" evidence="2">
    <location>
        <begin position="404"/>
        <end position="421"/>
    </location>
</feature>
<accession>X6LLJ1</accession>
<dbReference type="SMART" id="SM00367">
    <property type="entry name" value="LRR_CC"/>
    <property type="match status" value="2"/>
</dbReference>
<dbReference type="InterPro" id="IPR001611">
    <property type="entry name" value="Leu-rich_rpt"/>
</dbReference>
<dbReference type="GO" id="GO:0019005">
    <property type="term" value="C:SCF ubiquitin ligase complex"/>
    <property type="evidence" value="ECO:0007669"/>
    <property type="project" value="TreeGrafter"/>
</dbReference>
<name>X6LLJ1_RETFI</name>
<evidence type="ECO:0008006" key="5">
    <source>
        <dbReference type="Google" id="ProtNLM"/>
    </source>
</evidence>
<evidence type="ECO:0000313" key="3">
    <source>
        <dbReference type="EMBL" id="ETO02002.1"/>
    </source>
</evidence>
<organism evidence="3 4">
    <name type="scientific">Reticulomyxa filosa</name>
    <dbReference type="NCBI Taxonomy" id="46433"/>
    <lineage>
        <taxon>Eukaryota</taxon>
        <taxon>Sar</taxon>
        <taxon>Rhizaria</taxon>
        <taxon>Retaria</taxon>
        <taxon>Foraminifera</taxon>
        <taxon>Monothalamids</taxon>
        <taxon>Reticulomyxidae</taxon>
        <taxon>Reticulomyxa</taxon>
    </lineage>
</organism>
<gene>
    <name evidence="3" type="ORF">RFI_35436</name>
</gene>
<dbReference type="PANTHER" id="PTHR13318">
    <property type="entry name" value="PARTNER OF PAIRED, ISOFORM B-RELATED"/>
    <property type="match status" value="1"/>
</dbReference>
<feature type="region of interest" description="Disordered" evidence="1">
    <location>
        <begin position="1"/>
        <end position="49"/>
    </location>
</feature>
<evidence type="ECO:0000256" key="2">
    <source>
        <dbReference type="SAM" id="Phobius"/>
    </source>
</evidence>
<comment type="caution">
    <text evidence="3">The sequence shown here is derived from an EMBL/GenBank/DDBJ whole genome shotgun (WGS) entry which is preliminary data.</text>
</comment>
<dbReference type="GO" id="GO:0031146">
    <property type="term" value="P:SCF-dependent proteasomal ubiquitin-dependent protein catabolic process"/>
    <property type="evidence" value="ECO:0007669"/>
    <property type="project" value="TreeGrafter"/>
</dbReference>
<sequence>MSVEVYSRTPTPAAPSSLERKGHGVEGRTSALGREEKEEKKKKASEKVSASPKDFWSQFGRKRLQEELYESVPDVLQEMFPNVSRSLLLEQYRLNKNNVRQTADYFLRVQYHVASPAIFCRDVIENEEIPIDVLIESVSLSTTTLPTSTWASDGEAKQEHASASQLSYDDDNDKRSPYLQVMPGDLIMLTLEWLDLMSLGKMIRASRECRSRCKQILSRITSYNCSYYYHAYASANEEKLILFINSFPNLHSLSLPRCYFRSWFMFPWLSHKRNITTLNLSHCSAFDDNAAEYINELVFPNLKHLDISYTRVTDYGLEYLSEHISNHIQVIALNGLKGITKFAIRHLMKNRWKSLREIWWKKGSFQYDVSFQNGSSLECLDLACSVNLTRFELAYTDPPRLVCFFFYLFDFILSNMLLLFLPPFEKLKASIESVELPSVDAYQAAITPLDTFECFQLQKLTSTNGERKRKRAEPRKRKKILLLLNAMKLIMLIATFLLRQSITIQKTKELLTESNQLTHLNAANCMRLERVAMICHTLKIIQLNGCRSLNRELLMKEENMICRSLRNNTVESLDMRAINTLEDEDIESILEWRVVSNENQCMLKEFSVESCRQVSVDVIAQIARQFLVPTSKSDKSTFLQLQKQKQKEKLNQLTRLGIHHFNVNAMDCPSHLAVTSISRVEHETEKMMKKLGRKVRKKRQK</sequence>
<dbReference type="InterPro" id="IPR006553">
    <property type="entry name" value="Leu-rich_rpt_Cys-con_subtyp"/>
</dbReference>
<evidence type="ECO:0000256" key="1">
    <source>
        <dbReference type="SAM" id="MobiDB-lite"/>
    </source>
</evidence>
<dbReference type="Pfam" id="PF13516">
    <property type="entry name" value="LRR_6"/>
    <property type="match status" value="2"/>
</dbReference>
<keyword evidence="2" id="KW-1133">Transmembrane helix</keyword>
<dbReference type="SUPFAM" id="SSF52047">
    <property type="entry name" value="RNI-like"/>
    <property type="match status" value="1"/>
</dbReference>
<keyword evidence="2" id="KW-0472">Membrane</keyword>
<proteinExistence type="predicted"/>
<evidence type="ECO:0000313" key="4">
    <source>
        <dbReference type="Proteomes" id="UP000023152"/>
    </source>
</evidence>
<dbReference type="AlphaFoldDB" id="X6LLJ1"/>
<dbReference type="Proteomes" id="UP000023152">
    <property type="component" value="Unassembled WGS sequence"/>
</dbReference>
<keyword evidence="4" id="KW-1185">Reference proteome</keyword>